<dbReference type="GO" id="GO:0006508">
    <property type="term" value="P:proteolysis"/>
    <property type="evidence" value="ECO:0007669"/>
    <property type="project" value="UniProtKB-KW"/>
</dbReference>
<evidence type="ECO:0000256" key="3">
    <source>
        <dbReference type="ARBA" id="ARBA00022723"/>
    </source>
</evidence>
<feature type="chain" id="PRO_5043888628" description="Peptidase metallopeptidase domain-containing protein" evidence="13">
    <location>
        <begin position="24"/>
        <end position="308"/>
    </location>
</feature>
<evidence type="ECO:0000256" key="10">
    <source>
        <dbReference type="PIRSR" id="PIRSR001191-1"/>
    </source>
</evidence>
<evidence type="ECO:0000256" key="11">
    <source>
        <dbReference type="PIRSR" id="PIRSR001191-2"/>
    </source>
</evidence>
<keyword evidence="2" id="KW-0645">Protease</keyword>
<dbReference type="InterPro" id="IPR036365">
    <property type="entry name" value="PGBD-like_sf"/>
</dbReference>
<keyword evidence="7" id="KW-0482">Metalloprotease</keyword>
<evidence type="ECO:0000259" key="14">
    <source>
        <dbReference type="SMART" id="SM00235"/>
    </source>
</evidence>
<evidence type="ECO:0000313" key="15">
    <source>
        <dbReference type="EMBL" id="KAJ8775245.1"/>
    </source>
</evidence>
<feature type="binding site" description="in inhibited form" evidence="12">
    <location>
        <position position="114"/>
    </location>
    <ligand>
        <name>Zn(2+)</name>
        <dbReference type="ChEBI" id="CHEBI:29105"/>
        <label>2</label>
        <note>catalytic</note>
    </ligand>
</feature>
<dbReference type="PRINTS" id="PR00138">
    <property type="entry name" value="MATRIXIN"/>
</dbReference>
<proteinExistence type="inferred from homology"/>
<dbReference type="AlphaFoldDB" id="A0AAV8UBA7"/>
<dbReference type="PANTHER" id="PTHR10201">
    <property type="entry name" value="MATRIX METALLOPROTEINASE"/>
    <property type="match status" value="1"/>
</dbReference>
<keyword evidence="6 11" id="KW-0862">Zinc</keyword>
<dbReference type="SUPFAM" id="SSF55486">
    <property type="entry name" value="Metalloproteases ('zincins'), catalytic domain"/>
    <property type="match status" value="1"/>
</dbReference>
<dbReference type="InterPro" id="IPR021190">
    <property type="entry name" value="Pept_M10A"/>
</dbReference>
<comment type="caution">
    <text evidence="15">The sequence shown here is derived from an EMBL/GenBank/DDBJ whole genome shotgun (WGS) entry which is preliminary data.</text>
</comment>
<feature type="binding site" evidence="12">
    <location>
        <position position="214"/>
    </location>
    <ligand>
        <name>Zn(2+)</name>
        <dbReference type="ChEBI" id="CHEBI:29105"/>
        <label>1</label>
    </ligand>
</feature>
<keyword evidence="16" id="KW-1185">Reference proteome</keyword>
<accession>A0AAV8UBA7</accession>
<dbReference type="InterPro" id="IPR033739">
    <property type="entry name" value="M10A_MMP"/>
</dbReference>
<evidence type="ECO:0000256" key="9">
    <source>
        <dbReference type="ARBA" id="ARBA00023180"/>
    </source>
</evidence>
<evidence type="ECO:0000256" key="1">
    <source>
        <dbReference type="ARBA" id="ARBA00009614"/>
    </source>
</evidence>
<comment type="similarity">
    <text evidence="1">Belongs to the peptidase M10A family. Matrix metalloproteinases (MMPs) subfamily.</text>
</comment>
<feature type="binding site" evidence="12">
    <location>
        <position position="244"/>
    </location>
    <ligand>
        <name>Ca(2+)</name>
        <dbReference type="ChEBI" id="CHEBI:29108"/>
        <label>3</label>
    </ligand>
</feature>
<sequence>MASGAHFLLSFALFSLVSQIVLAQKNGASPFEFLNHLQGCQKGDKLRDVPKLKNYLERIGYLSYENTKNNFHAEDNEFDDLLERAIRVYQHNFHLNVSGVLDSETVSSLTTPRCGVADIINGTNWMRVGKNNHHHLGHSSFHTTAHYTFFQGYPRWPENQYSLTYGFGEDTSAVAMDAVDRAFSTWQASTQFSFTRTSDYTNANIKISFRRGDHGDGYPFDGPGGILAHAFAPTSGSFHYDGDEQWSDVPTQDASDLESVALHEIGHLLGLGHTQVQGAVMWPTIPAGTTLRQLQDDDIQGIRALYGA</sequence>
<feature type="binding site" evidence="12">
    <location>
        <position position="281"/>
    </location>
    <ligand>
        <name>Zn(2+)</name>
        <dbReference type="ChEBI" id="CHEBI:29105"/>
        <label>2</label>
        <note>catalytic</note>
    </ligand>
</feature>
<dbReference type="Gene3D" id="3.40.390.10">
    <property type="entry name" value="Collagenase (Catalytic Domain)"/>
    <property type="match status" value="1"/>
</dbReference>
<dbReference type="InterPro" id="IPR002477">
    <property type="entry name" value="Peptidoglycan-bd-like"/>
</dbReference>
<dbReference type="PANTHER" id="PTHR10201:SF213">
    <property type="entry name" value="METALLOENDOPROTEINASE 2-MMP-LIKE"/>
    <property type="match status" value="1"/>
</dbReference>
<dbReference type="CDD" id="cd04278">
    <property type="entry name" value="ZnMc_MMP"/>
    <property type="match status" value="1"/>
</dbReference>
<feature type="binding site" evidence="12">
    <location>
        <position position="229"/>
    </location>
    <ligand>
        <name>Zn(2+)</name>
        <dbReference type="ChEBI" id="CHEBI:29105"/>
        <label>1</label>
    </ligand>
</feature>
<keyword evidence="9" id="KW-0325">Glycoprotein</keyword>
<feature type="active site" evidence="10">
    <location>
        <position position="264"/>
    </location>
</feature>
<evidence type="ECO:0000256" key="8">
    <source>
        <dbReference type="ARBA" id="ARBA00023145"/>
    </source>
</evidence>
<feature type="binding site" evidence="12">
    <location>
        <position position="222"/>
    </location>
    <ligand>
        <name>Ca(2+)</name>
        <dbReference type="ChEBI" id="CHEBI:29108"/>
        <label>3</label>
    </ligand>
</feature>
<dbReference type="GO" id="GO:0004222">
    <property type="term" value="F:metalloendopeptidase activity"/>
    <property type="evidence" value="ECO:0007669"/>
    <property type="project" value="InterPro"/>
</dbReference>
<dbReference type="GO" id="GO:0030198">
    <property type="term" value="P:extracellular matrix organization"/>
    <property type="evidence" value="ECO:0007669"/>
    <property type="project" value="TreeGrafter"/>
</dbReference>
<feature type="binding site" evidence="12">
    <location>
        <position position="244"/>
    </location>
    <ligand>
        <name>Ca(2+)</name>
        <dbReference type="ChEBI" id="CHEBI:29108"/>
        <label>1</label>
    </ligand>
</feature>
<evidence type="ECO:0000256" key="2">
    <source>
        <dbReference type="ARBA" id="ARBA00022670"/>
    </source>
</evidence>
<comment type="cofactor">
    <cofactor evidence="12">
        <name>Zn(2+)</name>
        <dbReference type="ChEBI" id="CHEBI:29105"/>
    </cofactor>
    <text evidence="12">Binds 2 Zn(2+) ions per subunit.</text>
</comment>
<feature type="binding site" evidence="12">
    <location>
        <position position="239"/>
    </location>
    <ligand>
        <name>Zn(2+)</name>
        <dbReference type="ChEBI" id="CHEBI:29105"/>
        <label>1</label>
    </ligand>
</feature>
<keyword evidence="12" id="KW-0106">Calcium</keyword>
<evidence type="ECO:0000256" key="5">
    <source>
        <dbReference type="ARBA" id="ARBA00022801"/>
    </source>
</evidence>
<feature type="binding site" evidence="11">
    <location>
        <position position="263"/>
    </location>
    <ligand>
        <name>Zn(2+)</name>
        <dbReference type="ChEBI" id="CHEBI:29105"/>
        <label>2</label>
        <note>catalytic</note>
    </ligand>
</feature>
<feature type="domain" description="Peptidase metallopeptidase" evidence="14">
    <location>
        <begin position="152"/>
        <end position="308"/>
    </location>
</feature>
<name>A0AAV8UBA7_9ROSI</name>
<evidence type="ECO:0000256" key="12">
    <source>
        <dbReference type="PIRSR" id="PIRSR621190-2"/>
    </source>
</evidence>
<feature type="signal peptide" evidence="13">
    <location>
        <begin position="1"/>
        <end position="23"/>
    </location>
</feature>
<comment type="cofactor">
    <cofactor evidence="12">
        <name>Ca(2+)</name>
        <dbReference type="ChEBI" id="CHEBI:29108"/>
    </cofactor>
    <text evidence="12">Can bind about 5 Ca(2+) ions per subunit.</text>
</comment>
<protein>
    <recommendedName>
        <fullName evidence="14">Peptidase metallopeptidase domain-containing protein</fullName>
    </recommendedName>
</protein>
<dbReference type="EMBL" id="JAIWQS010000001">
    <property type="protein sequence ID" value="KAJ8775245.1"/>
    <property type="molecule type" value="Genomic_DNA"/>
</dbReference>
<gene>
    <name evidence="15" type="ORF">K2173_020249</name>
</gene>
<keyword evidence="8" id="KW-0865">Zymogen</keyword>
<dbReference type="Proteomes" id="UP001159364">
    <property type="component" value="Linkage Group LG01"/>
</dbReference>
<dbReference type="GO" id="GO:0031012">
    <property type="term" value="C:extracellular matrix"/>
    <property type="evidence" value="ECO:0007669"/>
    <property type="project" value="InterPro"/>
</dbReference>
<dbReference type="InterPro" id="IPR006026">
    <property type="entry name" value="Peptidase_Metallo"/>
</dbReference>
<feature type="binding site" evidence="12">
    <location>
        <position position="216"/>
    </location>
    <ligand>
        <name>Zn(2+)</name>
        <dbReference type="ChEBI" id="CHEBI:29105"/>
        <label>1</label>
    </ligand>
</feature>
<dbReference type="Pfam" id="PF00413">
    <property type="entry name" value="Peptidase_M10"/>
    <property type="match status" value="1"/>
</dbReference>
<keyword evidence="5" id="KW-0378">Hydrolase</keyword>
<dbReference type="GO" id="GO:0008270">
    <property type="term" value="F:zinc ion binding"/>
    <property type="evidence" value="ECO:0007669"/>
    <property type="project" value="InterPro"/>
</dbReference>
<dbReference type="GO" id="GO:0030574">
    <property type="term" value="P:collagen catabolic process"/>
    <property type="evidence" value="ECO:0007669"/>
    <property type="project" value="TreeGrafter"/>
</dbReference>
<evidence type="ECO:0000256" key="4">
    <source>
        <dbReference type="ARBA" id="ARBA00022729"/>
    </source>
</evidence>
<evidence type="ECO:0000256" key="13">
    <source>
        <dbReference type="SAM" id="SignalP"/>
    </source>
</evidence>
<dbReference type="SMART" id="SM00235">
    <property type="entry name" value="ZnMc"/>
    <property type="match status" value="1"/>
</dbReference>
<evidence type="ECO:0000256" key="6">
    <source>
        <dbReference type="ARBA" id="ARBA00022833"/>
    </source>
</evidence>
<feature type="binding site" evidence="11">
    <location>
        <position position="267"/>
    </location>
    <ligand>
        <name>Zn(2+)</name>
        <dbReference type="ChEBI" id="CHEBI:29105"/>
        <label>2</label>
        <note>catalytic</note>
    </ligand>
</feature>
<evidence type="ECO:0000313" key="16">
    <source>
        <dbReference type="Proteomes" id="UP001159364"/>
    </source>
</evidence>
<dbReference type="PIRSF" id="PIRSF001191">
    <property type="entry name" value="Peptidase_M10A_matrix"/>
    <property type="match status" value="1"/>
</dbReference>
<dbReference type="Pfam" id="PF01471">
    <property type="entry name" value="PG_binding_1"/>
    <property type="match status" value="1"/>
</dbReference>
<reference evidence="15 16" key="1">
    <citation type="submission" date="2021-09" db="EMBL/GenBank/DDBJ databases">
        <title>Genomic insights and catalytic innovation underlie evolution of tropane alkaloids biosynthesis.</title>
        <authorList>
            <person name="Wang Y.-J."/>
            <person name="Tian T."/>
            <person name="Huang J.-P."/>
            <person name="Huang S.-X."/>
        </authorList>
    </citation>
    <scope>NUCLEOTIDE SEQUENCE [LARGE SCALE GENOMIC DNA]</scope>
    <source>
        <strain evidence="15">KIB-2018</strain>
        <tissue evidence="15">Leaf</tissue>
    </source>
</reference>
<evidence type="ECO:0000256" key="7">
    <source>
        <dbReference type="ARBA" id="ARBA00023049"/>
    </source>
</evidence>
<keyword evidence="3 11" id="KW-0479">Metal-binding</keyword>
<feature type="binding site" evidence="11">
    <location>
        <position position="273"/>
    </location>
    <ligand>
        <name>Zn(2+)</name>
        <dbReference type="ChEBI" id="CHEBI:29105"/>
        <label>2</label>
        <note>catalytic</note>
    </ligand>
</feature>
<dbReference type="FunFam" id="3.40.390.10:FF:000018">
    <property type="entry name" value="Metalloendoproteinase 1"/>
    <property type="match status" value="1"/>
</dbReference>
<dbReference type="InterPro" id="IPR001818">
    <property type="entry name" value="Pept_M10_metallopeptidase"/>
</dbReference>
<keyword evidence="4 13" id="KW-0732">Signal</keyword>
<feature type="binding site" evidence="12">
    <location>
        <position position="221"/>
    </location>
    <ligand>
        <name>Ca(2+)</name>
        <dbReference type="ChEBI" id="CHEBI:29108"/>
        <label>3</label>
    </ligand>
</feature>
<dbReference type="InterPro" id="IPR024079">
    <property type="entry name" value="MetalloPept_cat_dom_sf"/>
</dbReference>
<organism evidence="15 16">
    <name type="scientific">Erythroxylum novogranatense</name>
    <dbReference type="NCBI Taxonomy" id="1862640"/>
    <lineage>
        <taxon>Eukaryota</taxon>
        <taxon>Viridiplantae</taxon>
        <taxon>Streptophyta</taxon>
        <taxon>Embryophyta</taxon>
        <taxon>Tracheophyta</taxon>
        <taxon>Spermatophyta</taxon>
        <taxon>Magnoliopsida</taxon>
        <taxon>eudicotyledons</taxon>
        <taxon>Gunneridae</taxon>
        <taxon>Pentapetalae</taxon>
        <taxon>rosids</taxon>
        <taxon>fabids</taxon>
        <taxon>Malpighiales</taxon>
        <taxon>Erythroxylaceae</taxon>
        <taxon>Erythroxylum</taxon>
    </lineage>
</organism>
<dbReference type="SUPFAM" id="SSF47090">
    <property type="entry name" value="PGBD-like"/>
    <property type="match status" value="1"/>
</dbReference>
<feature type="binding site" evidence="12">
    <location>
        <position position="241"/>
    </location>
    <ligand>
        <name>Ca(2+)</name>
        <dbReference type="ChEBI" id="CHEBI:29108"/>
        <label>3</label>
    </ligand>
</feature>